<organism evidence="1 2">
    <name type="scientific">Ixodes persulcatus</name>
    <name type="common">Taiga tick</name>
    <dbReference type="NCBI Taxonomy" id="34615"/>
    <lineage>
        <taxon>Eukaryota</taxon>
        <taxon>Metazoa</taxon>
        <taxon>Ecdysozoa</taxon>
        <taxon>Arthropoda</taxon>
        <taxon>Chelicerata</taxon>
        <taxon>Arachnida</taxon>
        <taxon>Acari</taxon>
        <taxon>Parasitiformes</taxon>
        <taxon>Ixodida</taxon>
        <taxon>Ixodoidea</taxon>
        <taxon>Ixodidae</taxon>
        <taxon>Ixodinae</taxon>
        <taxon>Ixodes</taxon>
    </lineage>
</organism>
<sequence>GSRCESHVLCRINKLLEFNRSAFYRRLDEDQKEIDQNIDVDEVITFWRGIWATDDEDQEFIDLLDAVEIQTEAEEESVKRVIEEIKFLRNRKKPGPDGTKRASQGKELRPITCLPNIYKLLSKVVIVLVTDLCEVNEVISAKQMGTRRGCRAPKQQALFNKVFNQKHNNELFTSWIDIQKANDSVQHDYLAAVLTKLGMPENVIKFVKRRLAFQRISLVCRQSEIGQVRINKVLL</sequence>
<comment type="caution">
    <text evidence="1">The sequence shown here is derived from an EMBL/GenBank/DDBJ whole genome shotgun (WGS) entry which is preliminary data.</text>
</comment>
<evidence type="ECO:0000313" key="2">
    <source>
        <dbReference type="Proteomes" id="UP000805193"/>
    </source>
</evidence>
<name>A0AC60QCI9_IXOPE</name>
<accession>A0AC60QCI9</accession>
<gene>
    <name evidence="1" type="ORF">HPB47_021471</name>
</gene>
<reference evidence="1 2" key="1">
    <citation type="journal article" date="2020" name="Cell">
        <title>Large-Scale Comparative Analyses of Tick Genomes Elucidate Their Genetic Diversity and Vector Capacities.</title>
        <authorList>
            <consortium name="Tick Genome and Microbiome Consortium (TIGMIC)"/>
            <person name="Jia N."/>
            <person name="Wang J."/>
            <person name="Shi W."/>
            <person name="Du L."/>
            <person name="Sun Y."/>
            <person name="Zhan W."/>
            <person name="Jiang J.F."/>
            <person name="Wang Q."/>
            <person name="Zhang B."/>
            <person name="Ji P."/>
            <person name="Bell-Sakyi L."/>
            <person name="Cui X.M."/>
            <person name="Yuan T.T."/>
            <person name="Jiang B.G."/>
            <person name="Yang W.F."/>
            <person name="Lam T.T."/>
            <person name="Chang Q.C."/>
            <person name="Ding S.J."/>
            <person name="Wang X.J."/>
            <person name="Zhu J.G."/>
            <person name="Ruan X.D."/>
            <person name="Zhao L."/>
            <person name="Wei J.T."/>
            <person name="Ye R.Z."/>
            <person name="Que T.C."/>
            <person name="Du C.H."/>
            <person name="Zhou Y.H."/>
            <person name="Cheng J.X."/>
            <person name="Dai P.F."/>
            <person name="Guo W.B."/>
            <person name="Han X.H."/>
            <person name="Huang E.J."/>
            <person name="Li L.F."/>
            <person name="Wei W."/>
            <person name="Gao Y.C."/>
            <person name="Liu J.Z."/>
            <person name="Shao H.Z."/>
            <person name="Wang X."/>
            <person name="Wang C.C."/>
            <person name="Yang T.C."/>
            <person name="Huo Q.B."/>
            <person name="Li W."/>
            <person name="Chen H.Y."/>
            <person name="Chen S.E."/>
            <person name="Zhou L.G."/>
            <person name="Ni X.B."/>
            <person name="Tian J.H."/>
            <person name="Sheng Y."/>
            <person name="Liu T."/>
            <person name="Pan Y.S."/>
            <person name="Xia L.Y."/>
            <person name="Li J."/>
            <person name="Zhao F."/>
            <person name="Cao W.C."/>
        </authorList>
    </citation>
    <scope>NUCLEOTIDE SEQUENCE [LARGE SCALE GENOMIC DNA]</scope>
    <source>
        <strain evidence="1">Iper-2018</strain>
    </source>
</reference>
<dbReference type="Proteomes" id="UP000805193">
    <property type="component" value="Unassembled WGS sequence"/>
</dbReference>
<evidence type="ECO:0000313" key="1">
    <source>
        <dbReference type="EMBL" id="KAG0431763.1"/>
    </source>
</evidence>
<dbReference type="EMBL" id="JABSTQ010009198">
    <property type="protein sequence ID" value="KAG0431763.1"/>
    <property type="molecule type" value="Genomic_DNA"/>
</dbReference>
<feature type="non-terminal residue" evidence="1">
    <location>
        <position position="1"/>
    </location>
</feature>
<protein>
    <submittedName>
        <fullName evidence="1">Uncharacterized protein</fullName>
    </submittedName>
</protein>
<keyword evidence="2" id="KW-1185">Reference proteome</keyword>
<proteinExistence type="predicted"/>